<evidence type="ECO:0000256" key="1">
    <source>
        <dbReference type="SAM" id="MobiDB-lite"/>
    </source>
</evidence>
<dbReference type="EMBL" id="JBJKFK010006814">
    <property type="protein sequence ID" value="KAL3307652.1"/>
    <property type="molecule type" value="Genomic_DNA"/>
</dbReference>
<organism evidence="3 4">
    <name type="scientific">Cichlidogyrus casuarinus</name>
    <dbReference type="NCBI Taxonomy" id="1844966"/>
    <lineage>
        <taxon>Eukaryota</taxon>
        <taxon>Metazoa</taxon>
        <taxon>Spiralia</taxon>
        <taxon>Lophotrochozoa</taxon>
        <taxon>Platyhelminthes</taxon>
        <taxon>Monogenea</taxon>
        <taxon>Monopisthocotylea</taxon>
        <taxon>Dactylogyridea</taxon>
        <taxon>Ancyrocephalidae</taxon>
        <taxon>Cichlidogyrus</taxon>
    </lineage>
</organism>
<gene>
    <name evidence="3" type="ORF">Ciccas_013829</name>
</gene>
<evidence type="ECO:0000256" key="2">
    <source>
        <dbReference type="SAM" id="Phobius"/>
    </source>
</evidence>
<name>A0ABD2PJK0_9PLAT</name>
<sequence>MLEFEDGNPTVSSESSIDTQEENNAAEPVSKHDATSENICNSFRFAETVALMLQRNMGKSCCIMLYDFPEKGAQATAKCITWFLAQTGFSNIAPFDFYRIGCSRPIKIRLPSPQATVTYSALIILITLMIFRLSIT</sequence>
<evidence type="ECO:0000313" key="4">
    <source>
        <dbReference type="Proteomes" id="UP001626550"/>
    </source>
</evidence>
<accession>A0ABD2PJK0</accession>
<keyword evidence="2" id="KW-0472">Membrane</keyword>
<comment type="caution">
    <text evidence="3">The sequence shown here is derived from an EMBL/GenBank/DDBJ whole genome shotgun (WGS) entry which is preliminary data.</text>
</comment>
<dbReference type="AlphaFoldDB" id="A0ABD2PJK0"/>
<keyword evidence="2" id="KW-0812">Transmembrane</keyword>
<keyword evidence="4" id="KW-1185">Reference proteome</keyword>
<protein>
    <submittedName>
        <fullName evidence="3">Uncharacterized protein</fullName>
    </submittedName>
</protein>
<feature type="region of interest" description="Disordered" evidence="1">
    <location>
        <begin position="1"/>
        <end position="32"/>
    </location>
</feature>
<feature type="transmembrane region" description="Helical" evidence="2">
    <location>
        <begin position="117"/>
        <end position="135"/>
    </location>
</feature>
<evidence type="ECO:0000313" key="3">
    <source>
        <dbReference type="EMBL" id="KAL3307652.1"/>
    </source>
</evidence>
<proteinExistence type="predicted"/>
<reference evidence="3 4" key="1">
    <citation type="submission" date="2024-11" db="EMBL/GenBank/DDBJ databases">
        <title>Adaptive evolution of stress response genes in parasites aligns with host niche diversity.</title>
        <authorList>
            <person name="Hahn C."/>
            <person name="Resl P."/>
        </authorList>
    </citation>
    <scope>NUCLEOTIDE SEQUENCE [LARGE SCALE GENOMIC DNA]</scope>
    <source>
        <strain evidence="3">EGGRZ-B1_66</strain>
        <tissue evidence="3">Body</tissue>
    </source>
</reference>
<feature type="compositionally biased region" description="Polar residues" evidence="1">
    <location>
        <begin position="9"/>
        <end position="18"/>
    </location>
</feature>
<dbReference type="Proteomes" id="UP001626550">
    <property type="component" value="Unassembled WGS sequence"/>
</dbReference>
<keyword evidence="2" id="KW-1133">Transmembrane helix</keyword>